<proteinExistence type="predicted"/>
<dbReference type="AlphaFoldDB" id="A0A023B6U8"/>
<sequence length="398" mass="43013">MNSADEDLLTTYGSPRFGVSDENSDGQDVRNRIQSLKSHPSSFWIRNFNQTPAASSSVSSDTDIDIQDGRWKGDSSEENAGNSSLQTSSHKDTDDSSDDVVASDEVAASETSNGEGTIKEPSSSDAVLETSGDSESSASGATSSEPEHDPSDNEDVKEEEEEDRDEEESQEAQPMRFVWWNGNAAASNYTNEPVDITSAKRQAALDRLLDKLQNALEEGAGRKACIGILEAVKIVAADSGDSSSSETVGSRITGDGNDVRGRRLEKDFEERKSRHRDHSRRSGSRKKRREPSNRQLQQGLLALSQLIEAKMSQSSTSETSTSPETSYKDSSSSSKSDPAGSSFPSSGSASGSHKFVTDPRVAQLELDCMQLRDTINELQALADAQSAHLKSTLTTLER</sequence>
<feature type="region of interest" description="Disordered" evidence="1">
    <location>
        <begin position="237"/>
        <end position="296"/>
    </location>
</feature>
<feature type="compositionally biased region" description="Basic residues" evidence="1">
    <location>
        <begin position="273"/>
        <end position="289"/>
    </location>
</feature>
<feature type="region of interest" description="Disordered" evidence="1">
    <location>
        <begin position="309"/>
        <end position="354"/>
    </location>
</feature>
<gene>
    <name evidence="2" type="ORF">GNI_074970</name>
</gene>
<dbReference type="VEuPathDB" id="CryptoDB:GNI_074970"/>
<dbReference type="Proteomes" id="UP000019763">
    <property type="component" value="Unassembled WGS sequence"/>
</dbReference>
<evidence type="ECO:0000313" key="2">
    <source>
        <dbReference type="EMBL" id="EZG66837.1"/>
    </source>
</evidence>
<feature type="compositionally biased region" description="Low complexity" evidence="1">
    <location>
        <begin position="129"/>
        <end position="144"/>
    </location>
</feature>
<organism evidence="2 3">
    <name type="scientific">Gregarina niphandrodes</name>
    <name type="common">Septate eugregarine</name>
    <dbReference type="NCBI Taxonomy" id="110365"/>
    <lineage>
        <taxon>Eukaryota</taxon>
        <taxon>Sar</taxon>
        <taxon>Alveolata</taxon>
        <taxon>Apicomplexa</taxon>
        <taxon>Conoidasida</taxon>
        <taxon>Gregarinasina</taxon>
        <taxon>Eugregarinorida</taxon>
        <taxon>Gregarinidae</taxon>
        <taxon>Gregarina</taxon>
    </lineage>
</organism>
<dbReference type="GeneID" id="22912744"/>
<feature type="compositionally biased region" description="Low complexity" evidence="1">
    <location>
        <begin position="237"/>
        <end position="250"/>
    </location>
</feature>
<feature type="compositionally biased region" description="Low complexity" evidence="1">
    <location>
        <begin position="103"/>
        <end position="112"/>
    </location>
</feature>
<feature type="compositionally biased region" description="Basic and acidic residues" evidence="1">
    <location>
        <begin position="257"/>
        <end position="272"/>
    </location>
</feature>
<accession>A0A023B6U8</accession>
<evidence type="ECO:0000313" key="3">
    <source>
        <dbReference type="Proteomes" id="UP000019763"/>
    </source>
</evidence>
<name>A0A023B6U8_GRENI</name>
<keyword evidence="3" id="KW-1185">Reference proteome</keyword>
<protein>
    <submittedName>
        <fullName evidence="2">Uncharacterized protein</fullName>
    </submittedName>
</protein>
<feature type="region of interest" description="Disordered" evidence="1">
    <location>
        <begin position="1"/>
        <end position="29"/>
    </location>
</feature>
<dbReference type="RefSeq" id="XP_011130459.1">
    <property type="nucleotide sequence ID" value="XM_011132157.1"/>
</dbReference>
<reference evidence="2" key="1">
    <citation type="submission" date="2013-12" db="EMBL/GenBank/DDBJ databases">
        <authorList>
            <person name="Omoto C.K."/>
            <person name="Sibley D."/>
            <person name="Venepally P."/>
            <person name="Hadjithomas M."/>
            <person name="Karamycheva S."/>
            <person name="Brunk B."/>
            <person name="Roos D."/>
            <person name="Caler E."/>
            <person name="Lorenzi H."/>
        </authorList>
    </citation>
    <scope>NUCLEOTIDE SEQUENCE</scope>
</reference>
<feature type="compositionally biased region" description="Low complexity" evidence="1">
    <location>
        <begin position="309"/>
        <end position="352"/>
    </location>
</feature>
<evidence type="ECO:0000256" key="1">
    <source>
        <dbReference type="SAM" id="MobiDB-lite"/>
    </source>
</evidence>
<comment type="caution">
    <text evidence="2">The sequence shown here is derived from an EMBL/GenBank/DDBJ whole genome shotgun (WGS) entry which is preliminary data.</text>
</comment>
<feature type="region of interest" description="Disordered" evidence="1">
    <location>
        <begin position="50"/>
        <end position="179"/>
    </location>
</feature>
<feature type="compositionally biased region" description="Polar residues" evidence="1">
    <location>
        <begin position="78"/>
        <end position="88"/>
    </location>
</feature>
<dbReference type="EMBL" id="AFNH02000561">
    <property type="protein sequence ID" value="EZG66837.1"/>
    <property type="molecule type" value="Genomic_DNA"/>
</dbReference>
<feature type="compositionally biased region" description="Acidic residues" evidence="1">
    <location>
        <begin position="152"/>
        <end position="170"/>
    </location>
</feature>